<keyword evidence="1" id="KW-1133">Transmembrane helix</keyword>
<dbReference type="Proteomes" id="UP001206483">
    <property type="component" value="Unassembled WGS sequence"/>
</dbReference>
<gene>
    <name evidence="2" type="ORF">FHR36_004462</name>
</gene>
<dbReference type="EMBL" id="JAMZDX010000004">
    <property type="protein sequence ID" value="MCP2311299.1"/>
    <property type="molecule type" value="Genomic_DNA"/>
</dbReference>
<evidence type="ECO:0000313" key="2">
    <source>
        <dbReference type="EMBL" id="MCP2311299.1"/>
    </source>
</evidence>
<keyword evidence="1" id="KW-0812">Transmembrane</keyword>
<evidence type="ECO:0000313" key="3">
    <source>
        <dbReference type="Proteomes" id="UP001206483"/>
    </source>
</evidence>
<reference evidence="2 3" key="1">
    <citation type="submission" date="2022-06" db="EMBL/GenBank/DDBJ databases">
        <title>Sequencing the genomes of 1000 actinobacteria strains.</title>
        <authorList>
            <person name="Klenk H.-P."/>
        </authorList>
    </citation>
    <scope>NUCLEOTIDE SEQUENCE [LARGE SCALE GENOMIC DNA]</scope>
    <source>
        <strain evidence="2 3">DSM 41656</strain>
    </source>
</reference>
<evidence type="ECO:0000256" key="1">
    <source>
        <dbReference type="SAM" id="Phobius"/>
    </source>
</evidence>
<organism evidence="2 3">
    <name type="scientific">Kitasatospora paracochleata</name>
    <dbReference type="NCBI Taxonomy" id="58354"/>
    <lineage>
        <taxon>Bacteria</taxon>
        <taxon>Bacillati</taxon>
        <taxon>Actinomycetota</taxon>
        <taxon>Actinomycetes</taxon>
        <taxon>Kitasatosporales</taxon>
        <taxon>Streptomycetaceae</taxon>
        <taxon>Kitasatospora</taxon>
    </lineage>
</organism>
<protein>
    <submittedName>
        <fullName evidence="2">Uncharacterized protein</fullName>
    </submittedName>
</protein>
<keyword evidence="3" id="KW-1185">Reference proteome</keyword>
<proteinExistence type="predicted"/>
<keyword evidence="1" id="KW-0472">Membrane</keyword>
<sequence length="129" mass="12766">MGAAALGWTIVALSVHQSALSPDGAADAALERIAAGTMAAVAAVAALLWNHHRVAARRPGSGAGRAWTAFAVSAAHLVPTLPVIALAPWGWKAPLIALTAAVVTCGVREIAASMPPAAVAANRPVPASG</sequence>
<name>A0ABT1J220_9ACTN</name>
<dbReference type="RefSeq" id="WP_253799925.1">
    <property type="nucleotide sequence ID" value="NZ_BAAAUB010000090.1"/>
</dbReference>
<comment type="caution">
    <text evidence="2">The sequence shown here is derived from an EMBL/GenBank/DDBJ whole genome shotgun (WGS) entry which is preliminary data.</text>
</comment>
<accession>A0ABT1J220</accession>
<feature type="transmembrane region" description="Helical" evidence="1">
    <location>
        <begin position="33"/>
        <end position="49"/>
    </location>
</feature>